<feature type="transmembrane region" description="Helical" evidence="1">
    <location>
        <begin position="125"/>
        <end position="143"/>
    </location>
</feature>
<keyword evidence="1" id="KW-1133">Transmembrane helix</keyword>
<sequence length="170" mass="17965">MSVQLLVDVVLGVALVVFLGYRQTTWRYTDPIRIWRTPLVLGLVGVVLLAQTVTTITTLDVVFLGAEALLSIAVGLATGAVTRFRTVATPDGRGRTLQSRTGWAGAALWVVLIAARVGLDVLGGHLGAHLLTATGTILLVLALNRAARALVIDQRIPRPAGPGARGMMVR</sequence>
<feature type="transmembrane region" description="Helical" evidence="1">
    <location>
        <begin position="6"/>
        <end position="22"/>
    </location>
</feature>
<evidence type="ECO:0000313" key="2">
    <source>
        <dbReference type="EMBL" id="MBS4181658.1"/>
    </source>
</evidence>
<reference evidence="2" key="1">
    <citation type="submission" date="2021-05" db="EMBL/GenBank/DDBJ databases">
        <title>Novel Bacillus species.</title>
        <authorList>
            <person name="Liu G."/>
        </authorList>
    </citation>
    <scope>NUCLEOTIDE SEQUENCE</scope>
    <source>
        <strain evidence="2">FJAT-50051</strain>
    </source>
</reference>
<gene>
    <name evidence="2" type="ORF">KHB02_09695</name>
</gene>
<accession>A0A942Y8W8</accession>
<organism evidence="2">
    <name type="scientific">Neobacillus citreus</name>
    <dbReference type="NCBI Taxonomy" id="2833578"/>
    <lineage>
        <taxon>Bacteria</taxon>
        <taxon>Bacillati</taxon>
        <taxon>Bacillota</taxon>
        <taxon>Bacilli</taxon>
        <taxon>Bacillales</taxon>
        <taxon>Bacillaceae</taxon>
        <taxon>Neobacillus</taxon>
    </lineage>
</organism>
<protein>
    <recommendedName>
        <fullName evidence="3">DUF1453 domain-containing protein</fullName>
    </recommendedName>
</protein>
<feature type="transmembrane region" description="Helical" evidence="1">
    <location>
        <begin position="34"/>
        <end position="56"/>
    </location>
</feature>
<dbReference type="AlphaFoldDB" id="A0A942Y8W8"/>
<evidence type="ECO:0000256" key="1">
    <source>
        <dbReference type="SAM" id="Phobius"/>
    </source>
</evidence>
<proteinExistence type="predicted"/>
<dbReference type="EMBL" id="JAGYPE010000002">
    <property type="protein sequence ID" value="MBS4181658.1"/>
    <property type="molecule type" value="Genomic_DNA"/>
</dbReference>
<keyword evidence="1" id="KW-0812">Transmembrane</keyword>
<feature type="transmembrane region" description="Helical" evidence="1">
    <location>
        <begin position="62"/>
        <end position="81"/>
    </location>
</feature>
<feature type="transmembrane region" description="Helical" evidence="1">
    <location>
        <begin position="102"/>
        <end position="119"/>
    </location>
</feature>
<evidence type="ECO:0008006" key="3">
    <source>
        <dbReference type="Google" id="ProtNLM"/>
    </source>
</evidence>
<comment type="caution">
    <text evidence="2">The sequence shown here is derived from an EMBL/GenBank/DDBJ whole genome shotgun (WGS) entry which is preliminary data.</text>
</comment>
<keyword evidence="1" id="KW-0472">Membrane</keyword>
<name>A0A942Y8W8_9BACI</name>